<evidence type="ECO:0000256" key="1">
    <source>
        <dbReference type="SAM" id="Coils"/>
    </source>
</evidence>
<protein>
    <submittedName>
        <fullName evidence="2">Uncharacterized protein</fullName>
    </submittedName>
</protein>
<comment type="caution">
    <text evidence="2">The sequence shown here is derived from an EMBL/GenBank/DDBJ whole genome shotgun (WGS) entry which is preliminary data.</text>
</comment>
<gene>
    <name evidence="2" type="ORF">PRLR5076_22340</name>
</gene>
<dbReference type="RefSeq" id="WP_223925592.1">
    <property type="nucleotide sequence ID" value="NZ_BPTU01000001.1"/>
</dbReference>
<reference evidence="2" key="1">
    <citation type="journal article" date="2022" name="Int. J. Syst. Evol. Microbiol.">
        <title>Prevotella lacticifex sp. nov., isolated from the rumen of cows.</title>
        <authorList>
            <person name="Shinkai T."/>
            <person name="Ikeyama N."/>
            <person name="Kumagai M."/>
            <person name="Ohmori H."/>
            <person name="Sakamoto M."/>
            <person name="Ohkuma M."/>
            <person name="Mitsumori M."/>
        </authorList>
    </citation>
    <scope>NUCLEOTIDE SEQUENCE</scope>
    <source>
        <strain evidence="2">R5076</strain>
    </source>
</reference>
<accession>A0A9R1CB51</accession>
<dbReference type="GeneID" id="72466575"/>
<feature type="coiled-coil region" evidence="1">
    <location>
        <begin position="6"/>
        <end position="58"/>
    </location>
</feature>
<evidence type="ECO:0000313" key="3">
    <source>
        <dbReference type="Proteomes" id="UP000825483"/>
    </source>
</evidence>
<name>A0A9R1CB51_9BACT</name>
<keyword evidence="1" id="KW-0175">Coiled coil</keyword>
<proteinExistence type="predicted"/>
<organism evidence="2 3">
    <name type="scientific">Prevotella lacticifex</name>
    <dbReference type="NCBI Taxonomy" id="2854755"/>
    <lineage>
        <taxon>Bacteria</taxon>
        <taxon>Pseudomonadati</taxon>
        <taxon>Bacteroidota</taxon>
        <taxon>Bacteroidia</taxon>
        <taxon>Bacteroidales</taxon>
        <taxon>Prevotellaceae</taxon>
        <taxon>Prevotella</taxon>
    </lineage>
</organism>
<sequence length="61" mass="7229">MDKNTLLQLESLRESLHTSLEKLRNLRFENGDLTEISADTIINEINILRKRFDEIETELKK</sequence>
<dbReference type="EMBL" id="BPUB01000002">
    <property type="protein sequence ID" value="GJG59383.1"/>
    <property type="molecule type" value="Genomic_DNA"/>
</dbReference>
<dbReference type="AlphaFoldDB" id="A0A9R1CB51"/>
<evidence type="ECO:0000313" key="2">
    <source>
        <dbReference type="EMBL" id="GJG59383.1"/>
    </source>
</evidence>
<keyword evidence="3" id="KW-1185">Reference proteome</keyword>
<dbReference type="Proteomes" id="UP000825483">
    <property type="component" value="Unassembled WGS sequence"/>
</dbReference>